<sequence>MIPLLANLDIPAEVISVLFLLLISLANWIKNRALQKKQEEELEEEDPMREIIWRRQIGEPVDEDVFEPVRDPVPPPMPSRSIRVDPRPPVVTVAPAPVKPPAMKVRQVSEKEAALATKFEDSLGRKPRRRTSHRSEVDKLLRSPSAAKNAILLTEILGPPLALKSPSERSSA</sequence>
<dbReference type="Proteomes" id="UP000658278">
    <property type="component" value="Unassembled WGS sequence"/>
</dbReference>
<feature type="region of interest" description="Disordered" evidence="1">
    <location>
        <begin position="64"/>
        <end position="96"/>
    </location>
</feature>
<dbReference type="RefSeq" id="WP_200280174.1">
    <property type="nucleotide sequence ID" value="NZ_JAENII010000009.1"/>
</dbReference>
<feature type="region of interest" description="Disordered" evidence="1">
    <location>
        <begin position="118"/>
        <end position="144"/>
    </location>
</feature>
<name>A0A934RDX0_9BACT</name>
<proteinExistence type="predicted"/>
<protein>
    <submittedName>
        <fullName evidence="3">Uncharacterized protein</fullName>
    </submittedName>
</protein>
<comment type="caution">
    <text evidence="3">The sequence shown here is derived from an EMBL/GenBank/DDBJ whole genome shotgun (WGS) entry which is preliminary data.</text>
</comment>
<keyword evidence="2" id="KW-0472">Membrane</keyword>
<organism evidence="3 4">
    <name type="scientific">Haloferula rosea</name>
    <dbReference type="NCBI Taxonomy" id="490093"/>
    <lineage>
        <taxon>Bacteria</taxon>
        <taxon>Pseudomonadati</taxon>
        <taxon>Verrucomicrobiota</taxon>
        <taxon>Verrucomicrobiia</taxon>
        <taxon>Verrucomicrobiales</taxon>
        <taxon>Verrucomicrobiaceae</taxon>
        <taxon>Haloferula</taxon>
    </lineage>
</organism>
<evidence type="ECO:0000256" key="2">
    <source>
        <dbReference type="SAM" id="Phobius"/>
    </source>
</evidence>
<reference evidence="3" key="1">
    <citation type="submission" date="2021-01" db="EMBL/GenBank/DDBJ databases">
        <title>Modified the classification status of verrucomicrobia.</title>
        <authorList>
            <person name="Feng X."/>
        </authorList>
    </citation>
    <scope>NUCLEOTIDE SEQUENCE</scope>
    <source>
        <strain evidence="3">KCTC 22201</strain>
    </source>
</reference>
<gene>
    <name evidence="3" type="ORF">JIN81_12750</name>
</gene>
<keyword evidence="4" id="KW-1185">Reference proteome</keyword>
<evidence type="ECO:0000313" key="3">
    <source>
        <dbReference type="EMBL" id="MBK1827893.1"/>
    </source>
</evidence>
<evidence type="ECO:0000256" key="1">
    <source>
        <dbReference type="SAM" id="MobiDB-lite"/>
    </source>
</evidence>
<accession>A0A934RDX0</accession>
<feature type="transmembrane region" description="Helical" evidence="2">
    <location>
        <begin position="12"/>
        <end position="29"/>
    </location>
</feature>
<keyword evidence="2" id="KW-1133">Transmembrane helix</keyword>
<evidence type="ECO:0000313" key="4">
    <source>
        <dbReference type="Proteomes" id="UP000658278"/>
    </source>
</evidence>
<dbReference type="EMBL" id="JAENII010000009">
    <property type="protein sequence ID" value="MBK1827893.1"/>
    <property type="molecule type" value="Genomic_DNA"/>
</dbReference>
<dbReference type="AlphaFoldDB" id="A0A934RDX0"/>
<keyword evidence="2" id="KW-0812">Transmembrane</keyword>